<accession>A0A3S0ZAN0</accession>
<dbReference type="EMBL" id="RQTK01000944">
    <property type="protein sequence ID" value="RUS73368.1"/>
    <property type="molecule type" value="Genomic_DNA"/>
</dbReference>
<evidence type="ECO:0000313" key="2">
    <source>
        <dbReference type="Proteomes" id="UP000271974"/>
    </source>
</evidence>
<keyword evidence="2" id="KW-1185">Reference proteome</keyword>
<protein>
    <submittedName>
        <fullName evidence="1">Uncharacterized protein</fullName>
    </submittedName>
</protein>
<gene>
    <name evidence="1" type="ORF">EGW08_018870</name>
</gene>
<organism evidence="1 2">
    <name type="scientific">Elysia chlorotica</name>
    <name type="common">Eastern emerald elysia</name>
    <name type="synonym">Sea slug</name>
    <dbReference type="NCBI Taxonomy" id="188477"/>
    <lineage>
        <taxon>Eukaryota</taxon>
        <taxon>Metazoa</taxon>
        <taxon>Spiralia</taxon>
        <taxon>Lophotrochozoa</taxon>
        <taxon>Mollusca</taxon>
        <taxon>Gastropoda</taxon>
        <taxon>Heterobranchia</taxon>
        <taxon>Euthyneura</taxon>
        <taxon>Panpulmonata</taxon>
        <taxon>Sacoglossa</taxon>
        <taxon>Placobranchoidea</taxon>
        <taxon>Plakobranchidae</taxon>
        <taxon>Elysia</taxon>
    </lineage>
</organism>
<name>A0A3S0ZAN0_ELYCH</name>
<sequence>MTPVSAGHIILTPIQPVGNATARIRTRDLLRRKTMFYPWDTAPWPDSANECKRVRKEPPIQPQPHPSHQRQSGLGVKLVHLFSVWLSHQYLGPCDHWEHDEGEDDTQGNLNRCLITINASKNNRQAHGNKQTFECRTKVSYIIKIIWNI</sequence>
<reference evidence="1 2" key="1">
    <citation type="submission" date="2019-01" db="EMBL/GenBank/DDBJ databases">
        <title>A draft genome assembly of the solar-powered sea slug Elysia chlorotica.</title>
        <authorList>
            <person name="Cai H."/>
            <person name="Li Q."/>
            <person name="Fang X."/>
            <person name="Li J."/>
            <person name="Curtis N.E."/>
            <person name="Altenburger A."/>
            <person name="Shibata T."/>
            <person name="Feng M."/>
            <person name="Maeda T."/>
            <person name="Schwartz J.A."/>
            <person name="Shigenobu S."/>
            <person name="Lundholm N."/>
            <person name="Nishiyama T."/>
            <person name="Yang H."/>
            <person name="Hasebe M."/>
            <person name="Li S."/>
            <person name="Pierce S.K."/>
            <person name="Wang J."/>
        </authorList>
    </citation>
    <scope>NUCLEOTIDE SEQUENCE [LARGE SCALE GENOMIC DNA]</scope>
    <source>
        <strain evidence="1">EC2010</strain>
        <tissue evidence="1">Whole organism of an adult</tissue>
    </source>
</reference>
<dbReference type="AlphaFoldDB" id="A0A3S0ZAN0"/>
<proteinExistence type="predicted"/>
<comment type="caution">
    <text evidence="1">The sequence shown here is derived from an EMBL/GenBank/DDBJ whole genome shotgun (WGS) entry which is preliminary data.</text>
</comment>
<evidence type="ECO:0000313" key="1">
    <source>
        <dbReference type="EMBL" id="RUS73368.1"/>
    </source>
</evidence>
<dbReference type="Proteomes" id="UP000271974">
    <property type="component" value="Unassembled WGS sequence"/>
</dbReference>